<evidence type="ECO:0000259" key="15">
    <source>
        <dbReference type="Pfam" id="PF00852"/>
    </source>
</evidence>
<evidence type="ECO:0000256" key="5">
    <source>
        <dbReference type="ARBA" id="ARBA00022676"/>
    </source>
</evidence>
<dbReference type="Pfam" id="PF00852">
    <property type="entry name" value="Glyco_transf_10"/>
    <property type="match status" value="1"/>
</dbReference>
<evidence type="ECO:0000256" key="12">
    <source>
        <dbReference type="ARBA" id="ARBA00023180"/>
    </source>
</evidence>
<keyword evidence="5 13" id="KW-0328">Glycosyltransferase</keyword>
<feature type="domain" description="Fucosyltransferase N-terminal" evidence="16">
    <location>
        <begin position="43"/>
        <end position="156"/>
    </location>
</feature>
<feature type="region of interest" description="Disordered" evidence="14">
    <location>
        <begin position="418"/>
        <end position="444"/>
    </location>
</feature>
<comment type="caution">
    <text evidence="17">The sequence shown here is derived from an EMBL/GenBank/DDBJ whole genome shotgun (WGS) entry which is preliminary data.</text>
</comment>
<comment type="subcellular location">
    <subcellularLocation>
        <location evidence="1 13">Golgi apparatus</location>
        <location evidence="1 13">Golgi stack membrane</location>
        <topology evidence="1 13">Single-pass type II membrane protein</topology>
    </subcellularLocation>
</comment>
<evidence type="ECO:0000256" key="2">
    <source>
        <dbReference type="ARBA" id="ARBA00004922"/>
    </source>
</evidence>
<evidence type="ECO:0000256" key="9">
    <source>
        <dbReference type="ARBA" id="ARBA00022989"/>
    </source>
</evidence>
<name>A0ABQ9ZBU7_9CRUS</name>
<keyword evidence="10 13" id="KW-0333">Golgi apparatus</keyword>
<comment type="similarity">
    <text evidence="4 13">Belongs to the glycosyltransferase 10 family.</text>
</comment>
<keyword evidence="8" id="KW-0735">Signal-anchor</keyword>
<dbReference type="SUPFAM" id="SSF53756">
    <property type="entry name" value="UDP-Glycosyltransferase/glycogen phosphorylase"/>
    <property type="match status" value="1"/>
</dbReference>
<keyword evidence="6 13" id="KW-0808">Transferase</keyword>
<feature type="compositionally biased region" description="Basic and acidic residues" evidence="14">
    <location>
        <begin position="418"/>
        <end position="438"/>
    </location>
</feature>
<evidence type="ECO:0000313" key="17">
    <source>
        <dbReference type="EMBL" id="KAK4010379.1"/>
    </source>
</evidence>
<proteinExistence type="inferred from homology"/>
<evidence type="ECO:0000256" key="1">
    <source>
        <dbReference type="ARBA" id="ARBA00004447"/>
    </source>
</evidence>
<dbReference type="InterPro" id="IPR038577">
    <property type="entry name" value="GT10-like_C_sf"/>
</dbReference>
<dbReference type="PANTHER" id="PTHR48438:SF1">
    <property type="entry name" value="ALPHA-(1,3)-FUCOSYLTRANSFERASE C-RELATED"/>
    <property type="match status" value="1"/>
</dbReference>
<keyword evidence="18" id="KW-1185">Reference proteome</keyword>
<dbReference type="InterPro" id="IPR055270">
    <property type="entry name" value="Glyco_tran_10_C"/>
</dbReference>
<keyword evidence="9" id="KW-1133">Transmembrane helix</keyword>
<dbReference type="Proteomes" id="UP001234178">
    <property type="component" value="Unassembled WGS sequence"/>
</dbReference>
<gene>
    <name evidence="17" type="ORF">OUZ56_019525</name>
</gene>
<dbReference type="Pfam" id="PF17039">
    <property type="entry name" value="Glyco_tran_10_N"/>
    <property type="match status" value="1"/>
</dbReference>
<comment type="pathway">
    <text evidence="2">Protein modification; protein glycosylation.</text>
</comment>
<sequence length="802" mass="92163">MVVILSKRNKWVEQEPNTMITQSIPGNVVTIKTVQEARSSKFKSILIWNSPERIETSIFGTGHETFVRHGCEVFECIIFDKQTALPAAKYDAIIVNVHELWLTHLPFFRRQQHQRFIFFTQESPTSMFLLNVNNLKNYFNWTMSYRLNSDIQLLYGRIQPRPSAPKTRRETRKLIEATGRPSARNYASNKVKQVAWMASHCNTASLRETYVRQLSKFIAIDVYGECGNLSCVRSNSNWLSDPECYNMLETKYKFYLSFENSICDDYVTEKFFEIMNRNIVPVVYGGANYNEIAPPHSYINALDFTPETLACYLKLLDANDTLYNEYFWWKDHFTVEAGVEQMARHGFCDLCKKLHEDRGVGVYSNNSMTSFRIPKMRLPVHVTSKRKFHQRVAAVLILLTISGTTIFFTKSNEADQQHYQHSDSELLGKGKMPDKSRDEQDELAAQTSKTFVEKTKTKMNDTAVSLRNTAYPGVEIYTQYFRARSGLVPLTNVQSLKPEFGPVINDVLSFKYPITIPPCASVSGNQGVFIAVISAPNNFRRRDMIRRTWPVHLKSAYYDGLMGAAHLAFFVGLTEGNYAQAQIKEESEVHRDIIQVEMLDTYRNLSLKIAGLFNWVNSNCANVNFVFKVDDDVYVNVHNLAYFVQSYHNSKKSIFGHGWPIAFPDRGGKWKMAYTDWPWNQYPEYVNGPAYLLHGSAVLPLLAACQTTPMMPFEDIYITGLCAERASVKRRFSTGTTRFLASPNMTSNACNVRNHIAWVTDNHLDSHILADDFYRNITQCVTQSNGIKRTRDYAEPVRFHFN</sequence>
<evidence type="ECO:0000256" key="4">
    <source>
        <dbReference type="ARBA" id="ARBA00008919"/>
    </source>
</evidence>
<protein>
    <recommendedName>
        <fullName evidence="13">Fucosyltransferase</fullName>
        <ecNumber evidence="13">2.4.1.-</ecNumber>
    </recommendedName>
</protein>
<keyword evidence="7 13" id="KW-0812">Transmembrane</keyword>
<dbReference type="Pfam" id="PF01762">
    <property type="entry name" value="Galactosyl_T"/>
    <property type="match status" value="1"/>
</dbReference>
<dbReference type="InterPro" id="IPR002659">
    <property type="entry name" value="Glyco_trans_31"/>
</dbReference>
<evidence type="ECO:0000256" key="6">
    <source>
        <dbReference type="ARBA" id="ARBA00022679"/>
    </source>
</evidence>
<evidence type="ECO:0000256" key="14">
    <source>
        <dbReference type="SAM" id="MobiDB-lite"/>
    </source>
</evidence>
<reference evidence="17 18" key="1">
    <citation type="journal article" date="2023" name="Nucleic Acids Res.">
        <title>The hologenome of Daphnia magna reveals possible DNA methylation and microbiome-mediated evolution of the host genome.</title>
        <authorList>
            <person name="Chaturvedi A."/>
            <person name="Li X."/>
            <person name="Dhandapani V."/>
            <person name="Marshall H."/>
            <person name="Kissane S."/>
            <person name="Cuenca-Cambronero M."/>
            <person name="Asole G."/>
            <person name="Calvet F."/>
            <person name="Ruiz-Romero M."/>
            <person name="Marangio P."/>
            <person name="Guigo R."/>
            <person name="Rago D."/>
            <person name="Mirbahai L."/>
            <person name="Eastwood N."/>
            <person name="Colbourne J.K."/>
            <person name="Zhou J."/>
            <person name="Mallon E."/>
            <person name="Orsini L."/>
        </authorList>
    </citation>
    <scope>NUCLEOTIDE SEQUENCE [LARGE SCALE GENOMIC DNA]</scope>
    <source>
        <strain evidence="17">LRV0_1</strain>
    </source>
</reference>
<dbReference type="Gene3D" id="3.40.50.11660">
    <property type="entry name" value="Glycosyl transferase family 10, C-terminal domain"/>
    <property type="match status" value="1"/>
</dbReference>
<dbReference type="EMBL" id="JAOYFB010000003">
    <property type="protein sequence ID" value="KAK4010379.1"/>
    <property type="molecule type" value="Genomic_DNA"/>
</dbReference>
<keyword evidence="11" id="KW-0472">Membrane</keyword>
<evidence type="ECO:0000256" key="3">
    <source>
        <dbReference type="ARBA" id="ARBA00008661"/>
    </source>
</evidence>
<evidence type="ECO:0000256" key="8">
    <source>
        <dbReference type="ARBA" id="ARBA00022968"/>
    </source>
</evidence>
<accession>A0ABQ9ZBU7</accession>
<evidence type="ECO:0000256" key="10">
    <source>
        <dbReference type="ARBA" id="ARBA00023034"/>
    </source>
</evidence>
<evidence type="ECO:0000256" key="11">
    <source>
        <dbReference type="ARBA" id="ARBA00023136"/>
    </source>
</evidence>
<evidence type="ECO:0000256" key="13">
    <source>
        <dbReference type="RuleBase" id="RU003832"/>
    </source>
</evidence>
<feature type="domain" description="Fucosyltransferase C-terminal" evidence="15">
    <location>
        <begin position="188"/>
        <end position="359"/>
    </location>
</feature>
<evidence type="ECO:0000313" key="18">
    <source>
        <dbReference type="Proteomes" id="UP001234178"/>
    </source>
</evidence>
<dbReference type="Gene3D" id="3.90.550.50">
    <property type="match status" value="1"/>
</dbReference>
<dbReference type="InterPro" id="IPR001503">
    <property type="entry name" value="Glyco_trans_10"/>
</dbReference>
<organism evidence="17 18">
    <name type="scientific">Daphnia magna</name>
    <dbReference type="NCBI Taxonomy" id="35525"/>
    <lineage>
        <taxon>Eukaryota</taxon>
        <taxon>Metazoa</taxon>
        <taxon>Ecdysozoa</taxon>
        <taxon>Arthropoda</taxon>
        <taxon>Crustacea</taxon>
        <taxon>Branchiopoda</taxon>
        <taxon>Diplostraca</taxon>
        <taxon>Cladocera</taxon>
        <taxon>Anomopoda</taxon>
        <taxon>Daphniidae</taxon>
        <taxon>Daphnia</taxon>
    </lineage>
</organism>
<evidence type="ECO:0000256" key="7">
    <source>
        <dbReference type="ARBA" id="ARBA00022692"/>
    </source>
</evidence>
<keyword evidence="12" id="KW-0325">Glycoprotein</keyword>
<dbReference type="PANTHER" id="PTHR48438">
    <property type="entry name" value="ALPHA-(1,3)-FUCOSYLTRANSFERASE C-RELATED"/>
    <property type="match status" value="1"/>
</dbReference>
<evidence type="ECO:0000259" key="16">
    <source>
        <dbReference type="Pfam" id="PF17039"/>
    </source>
</evidence>
<dbReference type="EC" id="2.4.1.-" evidence="13"/>
<dbReference type="InterPro" id="IPR031481">
    <property type="entry name" value="Glyco_tran_10_N"/>
</dbReference>
<comment type="similarity">
    <text evidence="3">Belongs to the glycosyltransferase 31 family.</text>
</comment>